<comment type="caution">
    <text evidence="3">The sequence shown here is derived from an EMBL/GenBank/DDBJ whole genome shotgun (WGS) entry which is preliminary data.</text>
</comment>
<feature type="signal peptide" evidence="2">
    <location>
        <begin position="1"/>
        <end position="31"/>
    </location>
</feature>
<accession>A0A4Y7RB41</accession>
<name>A0A4Y7RB41_9FIRM</name>
<dbReference type="AlphaFoldDB" id="A0A4Y7RB41"/>
<feature type="chain" id="PRO_5021325644" description="Carbohydrate-binding domain-containing protein" evidence="2">
    <location>
        <begin position="32"/>
        <end position="643"/>
    </location>
</feature>
<evidence type="ECO:0000256" key="1">
    <source>
        <dbReference type="SAM" id="MobiDB-lite"/>
    </source>
</evidence>
<dbReference type="InterPro" id="IPR025584">
    <property type="entry name" value="Cthe_2159"/>
</dbReference>
<evidence type="ECO:0000256" key="2">
    <source>
        <dbReference type="SAM" id="SignalP"/>
    </source>
</evidence>
<evidence type="ECO:0008006" key="5">
    <source>
        <dbReference type="Google" id="ProtNLM"/>
    </source>
</evidence>
<feature type="region of interest" description="Disordered" evidence="1">
    <location>
        <begin position="289"/>
        <end position="328"/>
    </location>
</feature>
<dbReference type="RefSeq" id="WP_190258668.1">
    <property type="nucleotide sequence ID" value="NZ_QFGA01000002.1"/>
</dbReference>
<dbReference type="PROSITE" id="PS51257">
    <property type="entry name" value="PROKAR_LIPOPROTEIN"/>
    <property type="match status" value="1"/>
</dbReference>
<feature type="region of interest" description="Disordered" evidence="1">
    <location>
        <begin position="624"/>
        <end position="643"/>
    </location>
</feature>
<protein>
    <recommendedName>
        <fullName evidence="5">Carbohydrate-binding domain-containing protein</fullName>
    </recommendedName>
</protein>
<reference evidence="3 4" key="1">
    <citation type="journal article" date="2018" name="Environ. Microbiol.">
        <title>Novel energy conservation strategies and behaviour of Pelotomaculum schinkii driving syntrophic propionate catabolism.</title>
        <authorList>
            <person name="Hidalgo-Ahumada C.A.P."/>
            <person name="Nobu M.K."/>
            <person name="Narihiro T."/>
            <person name="Tamaki H."/>
            <person name="Liu W.T."/>
            <person name="Kamagata Y."/>
            <person name="Stams A.J.M."/>
            <person name="Imachi H."/>
            <person name="Sousa D.Z."/>
        </authorList>
    </citation>
    <scope>NUCLEOTIDE SEQUENCE [LARGE SCALE GENOMIC DNA]</scope>
    <source>
        <strain evidence="3 4">HH</strain>
    </source>
</reference>
<evidence type="ECO:0000313" key="3">
    <source>
        <dbReference type="EMBL" id="TEB06042.1"/>
    </source>
</evidence>
<keyword evidence="4" id="KW-1185">Reference proteome</keyword>
<gene>
    <name evidence="3" type="ORF">Psch_03084</name>
</gene>
<feature type="compositionally biased region" description="Low complexity" evidence="1">
    <location>
        <begin position="290"/>
        <end position="305"/>
    </location>
</feature>
<dbReference type="EMBL" id="QFGA01000002">
    <property type="protein sequence ID" value="TEB06042.1"/>
    <property type="molecule type" value="Genomic_DNA"/>
</dbReference>
<keyword evidence="2" id="KW-0732">Signal</keyword>
<sequence>MPYTPPKFTALLVAALVALAGLTGCSSSTGAATNTASTAGTSTEIAAIAVEYSSEDLDSAWDPATATNITLQGSSIEVEGSGAASEGSKLTITAAGTYVLSGALTDGQIVVDAKKDDLVRLVLNGTSISCSDNAAIYAKQAKKTILTLAEGSSNTVQDGTAYTLAEGEDEPDAAIFSQDDLTINGSGSLTVNGQFKHGIATKDDLVITGGSINVTAAGDGLRGRDSIAVNGGAFTVEAGSDGFQANNDEDADKGWISLDGGVFNITAGSDGIQADTLLQVTDGKVTLTTGGDSVNASSGANGNGNPRPEWGKRETAAADTTAEEDTGSAKGLKAGAGILISGGIIAIDSSDDAIHSNGEIVIKAGELVISSGDDGIHADSALAVDGGNIRISQSYEGLESAAITINGGTVRLTAKDDGLNAAGGADGSSLGGRPGENSFRTGGSYFIRITGGYISIDAGGDGIDANGSLYFNGGTVLVSGPTNNGNGPMDYDGDCEVTGGTLAIAGSSGMAQAPGEPSSQNSITVYYTKTQEAGTLAALTDESGKTILAFAPAKAYQSIVISTPELEQGKTYTLISGGTCSGTLTDGLYTGGHCSGSAELTRITISGTVTRIADDGSAVSGGMGGMGGMNGPGGPGRAQAPTR</sequence>
<organism evidence="3 4">
    <name type="scientific">Pelotomaculum schinkii</name>
    <dbReference type="NCBI Taxonomy" id="78350"/>
    <lineage>
        <taxon>Bacteria</taxon>
        <taxon>Bacillati</taxon>
        <taxon>Bacillota</taxon>
        <taxon>Clostridia</taxon>
        <taxon>Eubacteriales</taxon>
        <taxon>Desulfotomaculaceae</taxon>
        <taxon>Pelotomaculum</taxon>
    </lineage>
</organism>
<dbReference type="Pfam" id="PF14262">
    <property type="entry name" value="Cthe_2159"/>
    <property type="match status" value="2"/>
</dbReference>
<proteinExistence type="predicted"/>
<feature type="compositionally biased region" description="Gly residues" evidence="1">
    <location>
        <begin position="624"/>
        <end position="636"/>
    </location>
</feature>
<dbReference type="Proteomes" id="UP000298324">
    <property type="component" value="Unassembled WGS sequence"/>
</dbReference>
<evidence type="ECO:0000313" key="4">
    <source>
        <dbReference type="Proteomes" id="UP000298324"/>
    </source>
</evidence>